<keyword evidence="4 12" id="KW-0808">Transferase</keyword>
<organism evidence="12 13">
    <name type="scientific">Mizuhopecten yessoensis</name>
    <name type="common">Japanese scallop</name>
    <name type="synonym">Patinopecten yessoensis</name>
    <dbReference type="NCBI Taxonomy" id="6573"/>
    <lineage>
        <taxon>Eukaryota</taxon>
        <taxon>Metazoa</taxon>
        <taxon>Spiralia</taxon>
        <taxon>Lophotrochozoa</taxon>
        <taxon>Mollusca</taxon>
        <taxon>Bivalvia</taxon>
        <taxon>Autobranchia</taxon>
        <taxon>Pteriomorphia</taxon>
        <taxon>Pectinida</taxon>
        <taxon>Pectinoidea</taxon>
        <taxon>Pectinidae</taxon>
        <taxon>Mizuhopecten</taxon>
    </lineage>
</organism>
<dbReference type="Gene3D" id="3.90.550.50">
    <property type="match status" value="1"/>
</dbReference>
<keyword evidence="8 11" id="KW-0333">Golgi apparatus</keyword>
<dbReference type="EC" id="2.4.1.-" evidence="11"/>
<keyword evidence="5 11" id="KW-0812">Transmembrane</keyword>
<sequence length="327" mass="38437">MKRYVRRNFSKGLMFGAAILVVWFFFLQITNNEKTLSFPDLLNFSYQDENIQPKPFLVVPNLKHDRQSARNIVVVVLSKASNILQRQTIRQTWGNQDMQIKYNFSVYFVVGKEERDINERGDIVQVDVVEDYYNLTDKTCAAFNWVTQFCREARYFFKVDDDVFLDLDFLIQIQTDSTYLPDDTILGSCQLTASPERKWTKWQVSYGEYPFKTYPPFCNGPGYMMTLSTAHKVYVEMTKTRTFKLEDVYVGIVAYKLGLSIKHVENFVFNMNIYVFPWFLNDLFCRCHTIIHYATPENVQQLWDGRAIIGRDKSDCSFWGIGKFLLT</sequence>
<dbReference type="PANTHER" id="PTHR11214">
    <property type="entry name" value="BETA-1,3-N-ACETYLGLUCOSAMINYLTRANSFERASE"/>
    <property type="match status" value="1"/>
</dbReference>
<comment type="similarity">
    <text evidence="2 11">Belongs to the glycosyltransferase 31 family.</text>
</comment>
<evidence type="ECO:0000313" key="12">
    <source>
        <dbReference type="EMBL" id="OWF35190.1"/>
    </source>
</evidence>
<evidence type="ECO:0000256" key="8">
    <source>
        <dbReference type="ARBA" id="ARBA00023034"/>
    </source>
</evidence>
<dbReference type="AlphaFoldDB" id="A0A210PFC0"/>
<keyword evidence="7 11" id="KW-1133">Transmembrane helix</keyword>
<evidence type="ECO:0000256" key="1">
    <source>
        <dbReference type="ARBA" id="ARBA00004323"/>
    </source>
</evidence>
<dbReference type="OrthoDB" id="5512589at2759"/>
<evidence type="ECO:0000313" key="13">
    <source>
        <dbReference type="Proteomes" id="UP000242188"/>
    </source>
</evidence>
<feature type="transmembrane region" description="Helical" evidence="11">
    <location>
        <begin position="12"/>
        <end position="29"/>
    </location>
</feature>
<dbReference type="SUPFAM" id="SSF53448">
    <property type="entry name" value="Nucleotide-diphospho-sugar transferases"/>
    <property type="match status" value="1"/>
</dbReference>
<comment type="subcellular location">
    <subcellularLocation>
        <location evidence="1 11">Golgi apparatus membrane</location>
        <topology evidence="1 11">Single-pass type II membrane protein</topology>
    </subcellularLocation>
</comment>
<keyword evidence="13" id="KW-1185">Reference proteome</keyword>
<dbReference type="InterPro" id="IPR002659">
    <property type="entry name" value="Glyco_trans_31"/>
</dbReference>
<dbReference type="Proteomes" id="UP000242188">
    <property type="component" value="Unassembled WGS sequence"/>
</dbReference>
<comment type="caution">
    <text evidence="12">The sequence shown here is derived from an EMBL/GenBank/DDBJ whole genome shotgun (WGS) entry which is preliminary data.</text>
</comment>
<protein>
    <recommendedName>
        <fullName evidence="11">Hexosyltransferase</fullName>
        <ecNumber evidence="11">2.4.1.-</ecNumber>
    </recommendedName>
</protein>
<evidence type="ECO:0000256" key="6">
    <source>
        <dbReference type="ARBA" id="ARBA00022968"/>
    </source>
</evidence>
<keyword evidence="3 11" id="KW-0328">Glycosyltransferase</keyword>
<evidence type="ECO:0000256" key="9">
    <source>
        <dbReference type="ARBA" id="ARBA00023136"/>
    </source>
</evidence>
<evidence type="ECO:0000256" key="7">
    <source>
        <dbReference type="ARBA" id="ARBA00022989"/>
    </source>
</evidence>
<gene>
    <name evidence="12" type="ORF">KP79_PYT14206</name>
</gene>
<dbReference type="GO" id="GO:0006493">
    <property type="term" value="P:protein O-linked glycosylation"/>
    <property type="evidence" value="ECO:0007669"/>
    <property type="project" value="TreeGrafter"/>
</dbReference>
<keyword evidence="10" id="KW-0325">Glycoprotein</keyword>
<dbReference type="GO" id="GO:0016758">
    <property type="term" value="F:hexosyltransferase activity"/>
    <property type="evidence" value="ECO:0007669"/>
    <property type="project" value="InterPro"/>
</dbReference>
<reference evidence="12 13" key="1">
    <citation type="journal article" date="2017" name="Nat. Ecol. Evol.">
        <title>Scallop genome provides insights into evolution of bilaterian karyotype and development.</title>
        <authorList>
            <person name="Wang S."/>
            <person name="Zhang J."/>
            <person name="Jiao W."/>
            <person name="Li J."/>
            <person name="Xun X."/>
            <person name="Sun Y."/>
            <person name="Guo X."/>
            <person name="Huan P."/>
            <person name="Dong B."/>
            <person name="Zhang L."/>
            <person name="Hu X."/>
            <person name="Sun X."/>
            <person name="Wang J."/>
            <person name="Zhao C."/>
            <person name="Wang Y."/>
            <person name="Wang D."/>
            <person name="Huang X."/>
            <person name="Wang R."/>
            <person name="Lv J."/>
            <person name="Li Y."/>
            <person name="Zhang Z."/>
            <person name="Liu B."/>
            <person name="Lu W."/>
            <person name="Hui Y."/>
            <person name="Liang J."/>
            <person name="Zhou Z."/>
            <person name="Hou R."/>
            <person name="Li X."/>
            <person name="Liu Y."/>
            <person name="Li H."/>
            <person name="Ning X."/>
            <person name="Lin Y."/>
            <person name="Zhao L."/>
            <person name="Xing Q."/>
            <person name="Dou J."/>
            <person name="Li Y."/>
            <person name="Mao J."/>
            <person name="Guo H."/>
            <person name="Dou H."/>
            <person name="Li T."/>
            <person name="Mu C."/>
            <person name="Jiang W."/>
            <person name="Fu Q."/>
            <person name="Fu X."/>
            <person name="Miao Y."/>
            <person name="Liu J."/>
            <person name="Yu Q."/>
            <person name="Li R."/>
            <person name="Liao H."/>
            <person name="Li X."/>
            <person name="Kong Y."/>
            <person name="Jiang Z."/>
            <person name="Chourrout D."/>
            <person name="Li R."/>
            <person name="Bao Z."/>
        </authorList>
    </citation>
    <scope>NUCLEOTIDE SEQUENCE [LARGE SCALE GENOMIC DNA]</scope>
    <source>
        <strain evidence="12 13">PY_sf001</strain>
    </source>
</reference>
<evidence type="ECO:0000256" key="2">
    <source>
        <dbReference type="ARBA" id="ARBA00008661"/>
    </source>
</evidence>
<dbReference type="GO" id="GO:0000139">
    <property type="term" value="C:Golgi membrane"/>
    <property type="evidence" value="ECO:0007669"/>
    <property type="project" value="UniProtKB-SubCell"/>
</dbReference>
<dbReference type="FunFam" id="3.90.550.50:FF:000001">
    <property type="entry name" value="Hexosyltransferase"/>
    <property type="match status" value="1"/>
</dbReference>
<evidence type="ECO:0000256" key="5">
    <source>
        <dbReference type="ARBA" id="ARBA00022692"/>
    </source>
</evidence>
<name>A0A210PFC0_MIZYE</name>
<evidence type="ECO:0000256" key="11">
    <source>
        <dbReference type="RuleBase" id="RU363063"/>
    </source>
</evidence>
<dbReference type="InterPro" id="IPR029044">
    <property type="entry name" value="Nucleotide-diphossugar_trans"/>
</dbReference>
<evidence type="ECO:0000256" key="3">
    <source>
        <dbReference type="ARBA" id="ARBA00022676"/>
    </source>
</evidence>
<evidence type="ECO:0000256" key="10">
    <source>
        <dbReference type="ARBA" id="ARBA00023180"/>
    </source>
</evidence>
<dbReference type="Pfam" id="PF01762">
    <property type="entry name" value="Galactosyl_T"/>
    <property type="match status" value="1"/>
</dbReference>
<keyword evidence="9 11" id="KW-0472">Membrane</keyword>
<keyword evidence="6 11" id="KW-0735">Signal-anchor</keyword>
<dbReference type="PANTHER" id="PTHR11214:SF3">
    <property type="entry name" value="BETA-1,3-GALACTOSYLTRANSFERASE 6"/>
    <property type="match status" value="1"/>
</dbReference>
<accession>A0A210PFC0</accession>
<dbReference type="EMBL" id="NEDP02076737">
    <property type="protein sequence ID" value="OWF35190.1"/>
    <property type="molecule type" value="Genomic_DNA"/>
</dbReference>
<evidence type="ECO:0000256" key="4">
    <source>
        <dbReference type="ARBA" id="ARBA00022679"/>
    </source>
</evidence>
<proteinExistence type="inferred from homology"/>